<dbReference type="GO" id="GO:0016757">
    <property type="term" value="F:glycosyltransferase activity"/>
    <property type="evidence" value="ECO:0007669"/>
    <property type="project" value="UniProtKB-KW"/>
</dbReference>
<keyword evidence="2" id="KW-0328">Glycosyltransferase</keyword>
<organism evidence="2 3">
    <name type="scientific">Flavivirga jejuensis</name>
    <dbReference type="NCBI Taxonomy" id="870487"/>
    <lineage>
        <taxon>Bacteria</taxon>
        <taxon>Pseudomonadati</taxon>
        <taxon>Bacteroidota</taxon>
        <taxon>Flavobacteriia</taxon>
        <taxon>Flavobacteriales</taxon>
        <taxon>Flavobacteriaceae</taxon>
        <taxon>Flavivirga</taxon>
    </lineage>
</organism>
<evidence type="ECO:0000313" key="2">
    <source>
        <dbReference type="EMBL" id="MDO5976673.1"/>
    </source>
</evidence>
<dbReference type="RefSeq" id="WP_303303988.1">
    <property type="nucleotide sequence ID" value="NZ_BAABDA010000007.1"/>
</dbReference>
<dbReference type="Pfam" id="PF00534">
    <property type="entry name" value="Glycos_transf_1"/>
    <property type="match status" value="1"/>
</dbReference>
<dbReference type="SUPFAM" id="SSF53756">
    <property type="entry name" value="UDP-Glycosyltransferase/glycogen phosphorylase"/>
    <property type="match status" value="1"/>
</dbReference>
<proteinExistence type="predicted"/>
<keyword evidence="3" id="KW-1185">Reference proteome</keyword>
<dbReference type="EMBL" id="JAUOEL010000008">
    <property type="protein sequence ID" value="MDO5976673.1"/>
    <property type="molecule type" value="Genomic_DNA"/>
</dbReference>
<dbReference type="Proteomes" id="UP001176806">
    <property type="component" value="Unassembled WGS sequence"/>
</dbReference>
<accession>A0ABT8WU31</accession>
<gene>
    <name evidence="2" type="ORF">Q4Q40_20920</name>
</gene>
<keyword evidence="2" id="KW-0808">Transferase</keyword>
<dbReference type="InterPro" id="IPR001296">
    <property type="entry name" value="Glyco_trans_1"/>
</dbReference>
<dbReference type="PANTHER" id="PTHR46401">
    <property type="entry name" value="GLYCOSYLTRANSFERASE WBBK-RELATED"/>
    <property type="match status" value="1"/>
</dbReference>
<feature type="domain" description="Glycosyl transferase family 1" evidence="1">
    <location>
        <begin position="210"/>
        <end position="359"/>
    </location>
</feature>
<evidence type="ECO:0000313" key="3">
    <source>
        <dbReference type="Proteomes" id="UP001176806"/>
    </source>
</evidence>
<dbReference type="EC" id="2.4.-.-" evidence="2"/>
<comment type="caution">
    <text evidence="2">The sequence shown here is derived from an EMBL/GenBank/DDBJ whole genome shotgun (WGS) entry which is preliminary data.</text>
</comment>
<reference evidence="2" key="1">
    <citation type="submission" date="2023-07" db="EMBL/GenBank/DDBJ databases">
        <title>Two novel species in the genus Flavivirga.</title>
        <authorList>
            <person name="Kwon K."/>
        </authorList>
    </citation>
    <scope>NUCLEOTIDE SEQUENCE</scope>
    <source>
        <strain evidence="2">KACC 14158</strain>
    </source>
</reference>
<dbReference type="Gene3D" id="3.40.50.2000">
    <property type="entry name" value="Glycogen Phosphorylase B"/>
    <property type="match status" value="1"/>
</dbReference>
<evidence type="ECO:0000259" key="1">
    <source>
        <dbReference type="Pfam" id="PF00534"/>
    </source>
</evidence>
<dbReference type="PANTHER" id="PTHR46401:SF8">
    <property type="entry name" value="BLL6006 PROTEIN"/>
    <property type="match status" value="1"/>
</dbReference>
<name>A0ABT8WU31_9FLAO</name>
<sequence>MAKRRKRVGLFYFYNENWVAGAYYILNIIHALNTLEDTLKPKIIVLTNSKESFDKLKNETQYPYLKYSVGSFKTYYNIFERGINKISRIILNKKLIKKKPKLPKIDFLYPRQIETFSNNLKKVNWIPDFQEDHLPQFFSQEEINERKKHQQNVLVKSDIAVFSSFDAQNDFERLYPKSKAEKFVLQFAVTHPDFSNEKIEDLLKKHQLPNDYFFAPNQFWAHKNHMVILKAVNLLKQKGVDLVVAFSGKESDYRNLENFSLLKAYITENKLNDNIKFLGFLERAEQLCLLSNSIAVIQPSLFEGWSTVVEDAKALSKFIILSNLNVHKEQIKENVHFFDPYDENDLAKIIEKYFKEKPKTIDSNYKNDINKFALKFVDLIALVTKL</sequence>
<protein>
    <submittedName>
        <fullName evidence="2">Glycosyltransferase</fullName>
        <ecNumber evidence="2">2.4.-.-</ecNumber>
    </submittedName>
</protein>